<accession>A0A4Q9FPF9</accession>
<dbReference type="Proteomes" id="UP000292372">
    <property type="component" value="Unassembled WGS sequence"/>
</dbReference>
<comment type="caution">
    <text evidence="1">The sequence shown here is derived from an EMBL/GenBank/DDBJ whole genome shotgun (WGS) entry which is preliminary data.</text>
</comment>
<evidence type="ECO:0000313" key="2">
    <source>
        <dbReference type="Proteomes" id="UP000292372"/>
    </source>
</evidence>
<evidence type="ECO:0000313" key="1">
    <source>
        <dbReference type="EMBL" id="TBN15673.1"/>
    </source>
</evidence>
<dbReference type="EMBL" id="SIRS01000004">
    <property type="protein sequence ID" value="TBN15673.1"/>
    <property type="molecule type" value="Genomic_DNA"/>
</dbReference>
<protein>
    <submittedName>
        <fullName evidence="1">Uncharacterized protein</fullName>
    </submittedName>
</protein>
<dbReference type="AlphaFoldDB" id="A0A4Q9FPF9"/>
<gene>
    <name evidence="1" type="ORF">EYD46_11150</name>
</gene>
<proteinExistence type="predicted"/>
<dbReference type="OrthoDB" id="980645at2"/>
<name>A0A4Q9FPF9_9FLAO</name>
<dbReference type="RefSeq" id="WP_130937225.1">
    <property type="nucleotide sequence ID" value="NZ_BMEE01000003.1"/>
</dbReference>
<organism evidence="1 2">
    <name type="scientific">Hyunsoonleella pacifica</name>
    <dbReference type="NCBI Taxonomy" id="1080224"/>
    <lineage>
        <taxon>Bacteria</taxon>
        <taxon>Pseudomonadati</taxon>
        <taxon>Bacteroidota</taxon>
        <taxon>Flavobacteriia</taxon>
        <taxon>Flavobacteriales</taxon>
        <taxon>Flavobacteriaceae</taxon>
    </lineage>
</organism>
<sequence>MHKFTALCFAFLYMIAMLRPVQPYIEYVLNQDYIAEFLCVNKDKPKLQCNGKCHLAKQIEKQQENTPLTSLSISLENYPIGFVSIFKIEGLNNLLPLKKLECIPYHILYHFNYNSSTFQPPDAV</sequence>
<reference evidence="1 2" key="1">
    <citation type="journal article" date="2015" name="Int. J. Syst. Evol. Microbiol.">
        <title>Hyunsoonleella pacifica sp. nov., isolated from seawater of South Pacific Gyre.</title>
        <authorList>
            <person name="Gao X."/>
            <person name="Zhang Z."/>
            <person name="Dai X."/>
            <person name="Zhang X.H."/>
        </authorList>
    </citation>
    <scope>NUCLEOTIDE SEQUENCE [LARGE SCALE GENOMIC DNA]</scope>
    <source>
        <strain evidence="1 2">SW033</strain>
    </source>
</reference>
<keyword evidence="2" id="KW-1185">Reference proteome</keyword>